<dbReference type="SMART" id="SM00342">
    <property type="entry name" value="HTH_ARAC"/>
    <property type="match status" value="1"/>
</dbReference>
<name>A0A975YMB0_9VIBR</name>
<gene>
    <name evidence="5" type="ORF">KNV97_00670</name>
</gene>
<dbReference type="GO" id="GO:0003700">
    <property type="term" value="F:DNA-binding transcription factor activity"/>
    <property type="evidence" value="ECO:0007669"/>
    <property type="project" value="InterPro"/>
</dbReference>
<keyword evidence="3" id="KW-0804">Transcription</keyword>
<sequence length="334" mass="38214">MNSSVSSSLTFGILNQLSQLGIDNDVIIEKCDINRYELNKKHGRISSQAHYALLDECRPYQKTFFAQSGLENAYSLFPELFSLCCNEASLADAIRSYVRYRALIGNCDLCEVEVTPNGLKVDYTDQGPNQMVSSAVANFAFLHDISSQYLVDFQAEIGFIHNNNIPEKMINRRFATKCLFGTSHNYFIIRSPLVNQANALFNQRLYQLQRRTLDNIHQTIQSSSFSASIENIIATLMTQHNLTCGHSTLNKVCEYLRISRWTLNNKLSNENQCFTDLYNKVRLNKAVVLLTETNKSMSEISELTRFSSQSVFSRFFRTQTNMSPIQFRKHTQLP</sequence>
<dbReference type="AlphaFoldDB" id="A0A975YMB0"/>
<evidence type="ECO:0000256" key="1">
    <source>
        <dbReference type="ARBA" id="ARBA00023015"/>
    </source>
</evidence>
<proteinExistence type="predicted"/>
<evidence type="ECO:0000256" key="2">
    <source>
        <dbReference type="ARBA" id="ARBA00023125"/>
    </source>
</evidence>
<dbReference type="PROSITE" id="PS01124">
    <property type="entry name" value="HTH_ARAC_FAMILY_2"/>
    <property type="match status" value="1"/>
</dbReference>
<evidence type="ECO:0000256" key="3">
    <source>
        <dbReference type="ARBA" id="ARBA00023163"/>
    </source>
</evidence>
<keyword evidence="2" id="KW-0238">DNA-binding</keyword>
<dbReference type="GO" id="GO:0000976">
    <property type="term" value="F:transcription cis-regulatory region binding"/>
    <property type="evidence" value="ECO:0007669"/>
    <property type="project" value="TreeGrafter"/>
</dbReference>
<dbReference type="KEGG" id="vos:KNV97_00670"/>
<protein>
    <submittedName>
        <fullName evidence="5">Helix-turn-helix transcriptional regulator</fullName>
    </submittedName>
</protein>
<dbReference type="GO" id="GO:0005829">
    <property type="term" value="C:cytosol"/>
    <property type="evidence" value="ECO:0007669"/>
    <property type="project" value="TreeGrafter"/>
</dbReference>
<dbReference type="EMBL" id="CP076642">
    <property type="protein sequence ID" value="QXO16503.1"/>
    <property type="molecule type" value="Genomic_DNA"/>
</dbReference>
<reference evidence="5" key="1">
    <citation type="submission" date="2021-06" db="EMBL/GenBank/DDBJ databases">
        <title>Vibrio nov. sp., novel gut bacterium isolated from Yellow Sea oyster.</title>
        <authorList>
            <person name="Muhammad N."/>
            <person name="Nguyen T.H."/>
            <person name="Lee Y.-J."/>
            <person name="Ko J."/>
            <person name="Kim S.-G."/>
        </authorList>
    </citation>
    <scope>NUCLEOTIDE SEQUENCE</scope>
    <source>
        <strain evidence="5">OG9-811</strain>
    </source>
</reference>
<dbReference type="PANTHER" id="PTHR47894">
    <property type="entry name" value="HTH-TYPE TRANSCRIPTIONAL REGULATOR GADX"/>
    <property type="match status" value="1"/>
</dbReference>
<feature type="domain" description="HTH araC/xylS-type" evidence="4">
    <location>
        <begin position="230"/>
        <end position="330"/>
    </location>
</feature>
<accession>A0A975YMB0</accession>
<dbReference type="PANTHER" id="PTHR47894:SF4">
    <property type="entry name" value="HTH-TYPE TRANSCRIPTIONAL REGULATOR GADX"/>
    <property type="match status" value="1"/>
</dbReference>
<dbReference type="PROSITE" id="PS00041">
    <property type="entry name" value="HTH_ARAC_FAMILY_1"/>
    <property type="match status" value="1"/>
</dbReference>
<keyword evidence="6" id="KW-1185">Reference proteome</keyword>
<evidence type="ECO:0000313" key="5">
    <source>
        <dbReference type="EMBL" id="QXO16503.1"/>
    </source>
</evidence>
<dbReference type="InterPro" id="IPR018060">
    <property type="entry name" value="HTH_AraC"/>
</dbReference>
<organism evidence="5 6">
    <name type="scientific">Vibrio ostreae</name>
    <dbReference type="NCBI Taxonomy" id="2841925"/>
    <lineage>
        <taxon>Bacteria</taxon>
        <taxon>Pseudomonadati</taxon>
        <taxon>Pseudomonadota</taxon>
        <taxon>Gammaproteobacteria</taxon>
        <taxon>Vibrionales</taxon>
        <taxon>Vibrionaceae</taxon>
        <taxon>Vibrio</taxon>
    </lineage>
</organism>
<dbReference type="Pfam" id="PF12833">
    <property type="entry name" value="HTH_18"/>
    <property type="match status" value="1"/>
</dbReference>
<keyword evidence="1" id="KW-0805">Transcription regulation</keyword>
<evidence type="ECO:0000259" key="4">
    <source>
        <dbReference type="PROSITE" id="PS01124"/>
    </source>
</evidence>
<evidence type="ECO:0000313" key="6">
    <source>
        <dbReference type="Proteomes" id="UP000694232"/>
    </source>
</evidence>
<dbReference type="Proteomes" id="UP000694232">
    <property type="component" value="Chromosome 2"/>
</dbReference>
<dbReference type="InterPro" id="IPR018062">
    <property type="entry name" value="HTH_AraC-typ_CS"/>
</dbReference>